<dbReference type="SUPFAM" id="SSF46689">
    <property type="entry name" value="Homeodomain-like"/>
    <property type="match status" value="1"/>
</dbReference>
<keyword evidence="3" id="KW-0804">Transcription</keyword>
<dbReference type="InterPro" id="IPR018060">
    <property type="entry name" value="HTH_AraC"/>
</dbReference>
<dbReference type="AlphaFoldDB" id="A0A917ZAK9"/>
<name>A0A917ZAK9_9GAMM</name>
<gene>
    <name evidence="5" type="primary">yesN</name>
    <name evidence="5" type="ORF">GCM10011348_12080</name>
</gene>
<keyword evidence="2" id="KW-0238">DNA-binding</keyword>
<evidence type="ECO:0000313" key="5">
    <source>
        <dbReference type="EMBL" id="GGO78959.1"/>
    </source>
</evidence>
<accession>A0A917ZAK9</accession>
<dbReference type="GO" id="GO:0000976">
    <property type="term" value="F:transcription cis-regulatory region binding"/>
    <property type="evidence" value="ECO:0007669"/>
    <property type="project" value="TreeGrafter"/>
</dbReference>
<feature type="domain" description="HTH araC/xylS-type" evidence="4">
    <location>
        <begin position="237"/>
        <end position="334"/>
    </location>
</feature>
<organism evidence="5 6">
    <name type="scientific">Marinobacterium nitratireducens</name>
    <dbReference type="NCBI Taxonomy" id="518897"/>
    <lineage>
        <taxon>Bacteria</taxon>
        <taxon>Pseudomonadati</taxon>
        <taxon>Pseudomonadota</taxon>
        <taxon>Gammaproteobacteria</taxon>
        <taxon>Oceanospirillales</taxon>
        <taxon>Oceanospirillaceae</taxon>
        <taxon>Marinobacterium</taxon>
    </lineage>
</organism>
<sequence>MSQPKNVPQVKSSALMGLYPLCRKLHVNPIKLLTSEGLSGTILRSGDIMIPYESFCHVLNRGADTADFPLFGIAMSSYQGLKTFGPLGLLAAESPTVGDALNVIEKYFHFHARGAAIDLQAREKETDLILTLNLDPSVSMEQTFELSLCLGYNVLKELAPDWMPRVKLLFAHSPLASMDEYRKFTDARLCFDQDKNAIVFPTQLLMQKPTPASDEIRSYLESFLEKESQGHDQPLQYKVSKLILELIPTGEATLPTIAPMLGMNVRTLQRELQLAGTEFRTLLDEVRYQVAREALERNYTLTEIALNLGYSELSAFSRAFKRWSGVSPQQWRQSF</sequence>
<dbReference type="InterPro" id="IPR032687">
    <property type="entry name" value="AraC-type_N"/>
</dbReference>
<dbReference type="RefSeq" id="WP_188859489.1">
    <property type="nucleotide sequence ID" value="NZ_BMLT01000003.1"/>
</dbReference>
<comment type="caution">
    <text evidence="5">The sequence shown here is derived from an EMBL/GenBank/DDBJ whole genome shotgun (WGS) entry which is preliminary data.</text>
</comment>
<protein>
    <submittedName>
        <fullName evidence="5">AraC family transcriptional regulator</fullName>
    </submittedName>
</protein>
<dbReference type="Pfam" id="PF12625">
    <property type="entry name" value="Arabinose_bd"/>
    <property type="match status" value="1"/>
</dbReference>
<dbReference type="EMBL" id="BMLT01000003">
    <property type="protein sequence ID" value="GGO78959.1"/>
    <property type="molecule type" value="Genomic_DNA"/>
</dbReference>
<dbReference type="PANTHER" id="PTHR47894:SF4">
    <property type="entry name" value="HTH-TYPE TRANSCRIPTIONAL REGULATOR GADX"/>
    <property type="match status" value="1"/>
</dbReference>
<dbReference type="InterPro" id="IPR020449">
    <property type="entry name" value="Tscrpt_reg_AraC-type_HTH"/>
</dbReference>
<evidence type="ECO:0000259" key="4">
    <source>
        <dbReference type="PROSITE" id="PS01124"/>
    </source>
</evidence>
<dbReference type="GO" id="GO:0005829">
    <property type="term" value="C:cytosol"/>
    <property type="evidence" value="ECO:0007669"/>
    <property type="project" value="TreeGrafter"/>
</dbReference>
<dbReference type="Proteomes" id="UP000599578">
    <property type="component" value="Unassembled WGS sequence"/>
</dbReference>
<reference evidence="5 6" key="1">
    <citation type="journal article" date="2014" name="Int. J. Syst. Evol. Microbiol.">
        <title>Complete genome sequence of Corynebacterium casei LMG S-19264T (=DSM 44701T), isolated from a smear-ripened cheese.</title>
        <authorList>
            <consortium name="US DOE Joint Genome Institute (JGI-PGF)"/>
            <person name="Walter F."/>
            <person name="Albersmeier A."/>
            <person name="Kalinowski J."/>
            <person name="Ruckert C."/>
        </authorList>
    </citation>
    <scope>NUCLEOTIDE SEQUENCE [LARGE SCALE GENOMIC DNA]</scope>
    <source>
        <strain evidence="5 6">CGMCC 1.7286</strain>
    </source>
</reference>
<keyword evidence="1" id="KW-0805">Transcription regulation</keyword>
<dbReference type="InterPro" id="IPR009057">
    <property type="entry name" value="Homeodomain-like_sf"/>
</dbReference>
<dbReference type="GO" id="GO:0003700">
    <property type="term" value="F:DNA-binding transcription factor activity"/>
    <property type="evidence" value="ECO:0007669"/>
    <property type="project" value="InterPro"/>
</dbReference>
<evidence type="ECO:0000256" key="2">
    <source>
        <dbReference type="ARBA" id="ARBA00023125"/>
    </source>
</evidence>
<dbReference type="Pfam" id="PF12833">
    <property type="entry name" value="HTH_18"/>
    <property type="match status" value="1"/>
</dbReference>
<dbReference type="Gene3D" id="1.10.10.60">
    <property type="entry name" value="Homeodomain-like"/>
    <property type="match status" value="1"/>
</dbReference>
<proteinExistence type="predicted"/>
<evidence type="ECO:0000313" key="6">
    <source>
        <dbReference type="Proteomes" id="UP000599578"/>
    </source>
</evidence>
<dbReference type="PROSITE" id="PS01124">
    <property type="entry name" value="HTH_ARAC_FAMILY_2"/>
    <property type="match status" value="1"/>
</dbReference>
<dbReference type="SMART" id="SM00342">
    <property type="entry name" value="HTH_ARAC"/>
    <property type="match status" value="1"/>
</dbReference>
<dbReference type="PANTHER" id="PTHR47894">
    <property type="entry name" value="HTH-TYPE TRANSCRIPTIONAL REGULATOR GADX"/>
    <property type="match status" value="1"/>
</dbReference>
<dbReference type="PRINTS" id="PR00032">
    <property type="entry name" value="HTHARAC"/>
</dbReference>
<evidence type="ECO:0000256" key="1">
    <source>
        <dbReference type="ARBA" id="ARBA00023015"/>
    </source>
</evidence>
<keyword evidence="6" id="KW-1185">Reference proteome</keyword>
<evidence type="ECO:0000256" key="3">
    <source>
        <dbReference type="ARBA" id="ARBA00023163"/>
    </source>
</evidence>